<evidence type="ECO:0000256" key="3">
    <source>
        <dbReference type="ARBA" id="ARBA00022691"/>
    </source>
</evidence>
<feature type="region of interest" description="Disordered" evidence="4">
    <location>
        <begin position="81"/>
        <end position="122"/>
    </location>
</feature>
<dbReference type="PROSITE" id="PS01184">
    <property type="entry name" value="UBIE_2"/>
    <property type="match status" value="1"/>
</dbReference>
<name>A0A433Q7X1_9FUNG</name>
<accession>A0A433Q7X1</accession>
<feature type="compositionally biased region" description="Basic and acidic residues" evidence="4">
    <location>
        <begin position="84"/>
        <end position="101"/>
    </location>
</feature>
<dbReference type="Proteomes" id="UP000274822">
    <property type="component" value="Unassembled WGS sequence"/>
</dbReference>
<sequence length="548" mass="61474">MPFDTLFTPNPLRQGKAKAVFSNMVDGVSKKKESRAPFIKLFMADNIGELKPPKTKDIHETKKNPDGDVFVLAPTLSMFKKRPTSKDHDSASTQKSSKDTRFTFSSTYSRKSNKDSSASAQTRATSITTLVFGSDEQDTGKKKRRWTSKPKSLFVTTQLIERPPTEVRGSARYPVDSDTADVQDSVNGDKQHLACLAPRAARSLWKWSEGRKYHDVPGLCYPMPVDDDEMNRLHMQHHLLRMVQQGYGRMFFVHAPWECRVLKFGCRLAFSYSRLARNYLAPIKDSLVTGKVLDVGCGPGIWVLEMAAEFPTTHIVGVDVAESYFPSKETRPPNTAFHYVNVHHGLPFQDGTFDFCHQRQMSLAVHEDRWPDVVSALLRVTKPGGSVQLLEQSLEFFNAGPVTYKFNKRCNHSFRARGIDPFVAERLGGLLHDAGFVNVQTSVVSVPCGEWGGRMGGRLKKDTLLTYENAKGILMPALGMTLEEFEETLAMMAQEFEERETYMQFHVAYGQRPLEDWIDVWTIHPPSLIESQTSASGVASGSGSFAAR</sequence>
<dbReference type="Gene3D" id="3.40.50.150">
    <property type="entry name" value="Vaccinia Virus protein VP39"/>
    <property type="match status" value="1"/>
</dbReference>
<proteinExistence type="predicted"/>
<dbReference type="GO" id="GO:0008168">
    <property type="term" value="F:methyltransferase activity"/>
    <property type="evidence" value="ECO:0007669"/>
    <property type="project" value="UniProtKB-KW"/>
</dbReference>
<keyword evidence="2 6" id="KW-0808">Transferase</keyword>
<dbReference type="InterPro" id="IPR023576">
    <property type="entry name" value="UbiE/COQ5_MeTrFase_CS"/>
</dbReference>
<keyword evidence="7" id="KW-1185">Reference proteome</keyword>
<evidence type="ECO:0000313" key="7">
    <source>
        <dbReference type="Proteomes" id="UP000274822"/>
    </source>
</evidence>
<feature type="domain" description="Methyltransferase" evidence="5">
    <location>
        <begin position="292"/>
        <end position="385"/>
    </location>
</feature>
<dbReference type="PANTHER" id="PTHR43591:SF24">
    <property type="entry name" value="2-METHOXY-6-POLYPRENYL-1,4-BENZOQUINOL METHYLASE, MITOCHONDRIAL"/>
    <property type="match status" value="1"/>
</dbReference>
<organism evidence="6 7">
    <name type="scientific">Jimgerdemannia flammicorona</name>
    <dbReference type="NCBI Taxonomy" id="994334"/>
    <lineage>
        <taxon>Eukaryota</taxon>
        <taxon>Fungi</taxon>
        <taxon>Fungi incertae sedis</taxon>
        <taxon>Mucoromycota</taxon>
        <taxon>Mucoromycotina</taxon>
        <taxon>Endogonomycetes</taxon>
        <taxon>Endogonales</taxon>
        <taxon>Endogonaceae</taxon>
        <taxon>Jimgerdemannia</taxon>
    </lineage>
</organism>
<dbReference type="SUPFAM" id="SSF53335">
    <property type="entry name" value="S-adenosyl-L-methionine-dependent methyltransferases"/>
    <property type="match status" value="1"/>
</dbReference>
<feature type="region of interest" description="Disordered" evidence="4">
    <location>
        <begin position="166"/>
        <end position="185"/>
    </location>
</feature>
<dbReference type="InterPro" id="IPR041698">
    <property type="entry name" value="Methyltransf_25"/>
</dbReference>
<feature type="compositionally biased region" description="Polar residues" evidence="4">
    <location>
        <begin position="102"/>
        <end position="122"/>
    </location>
</feature>
<dbReference type="GO" id="GO:0032259">
    <property type="term" value="P:methylation"/>
    <property type="evidence" value="ECO:0007669"/>
    <property type="project" value="UniProtKB-KW"/>
</dbReference>
<evidence type="ECO:0000259" key="5">
    <source>
        <dbReference type="Pfam" id="PF13649"/>
    </source>
</evidence>
<dbReference type="EMBL" id="RBNJ01011798">
    <property type="protein sequence ID" value="RUS25865.1"/>
    <property type="molecule type" value="Genomic_DNA"/>
</dbReference>
<dbReference type="PANTHER" id="PTHR43591">
    <property type="entry name" value="METHYLTRANSFERASE"/>
    <property type="match status" value="1"/>
</dbReference>
<dbReference type="InterPro" id="IPR029063">
    <property type="entry name" value="SAM-dependent_MTases_sf"/>
</dbReference>
<dbReference type="AlphaFoldDB" id="A0A433Q7X1"/>
<keyword evidence="1 6" id="KW-0489">Methyltransferase</keyword>
<gene>
    <name evidence="6" type="ORF">BC938DRAFT_471538</name>
</gene>
<dbReference type="CDD" id="cd02440">
    <property type="entry name" value="AdoMet_MTases"/>
    <property type="match status" value="1"/>
</dbReference>
<comment type="caution">
    <text evidence="6">The sequence shown here is derived from an EMBL/GenBank/DDBJ whole genome shotgun (WGS) entry which is preliminary data.</text>
</comment>
<evidence type="ECO:0000256" key="2">
    <source>
        <dbReference type="ARBA" id="ARBA00022679"/>
    </source>
</evidence>
<evidence type="ECO:0000313" key="6">
    <source>
        <dbReference type="EMBL" id="RUS25865.1"/>
    </source>
</evidence>
<evidence type="ECO:0000256" key="4">
    <source>
        <dbReference type="SAM" id="MobiDB-lite"/>
    </source>
</evidence>
<reference evidence="6 7" key="1">
    <citation type="journal article" date="2018" name="New Phytol.">
        <title>Phylogenomics of Endogonaceae and evolution of mycorrhizas within Mucoromycota.</title>
        <authorList>
            <person name="Chang Y."/>
            <person name="Desiro A."/>
            <person name="Na H."/>
            <person name="Sandor L."/>
            <person name="Lipzen A."/>
            <person name="Clum A."/>
            <person name="Barry K."/>
            <person name="Grigoriev I.V."/>
            <person name="Martin F.M."/>
            <person name="Stajich J.E."/>
            <person name="Smith M.E."/>
            <person name="Bonito G."/>
            <person name="Spatafora J.W."/>
        </authorList>
    </citation>
    <scope>NUCLEOTIDE SEQUENCE [LARGE SCALE GENOMIC DNA]</scope>
    <source>
        <strain evidence="6 7">AD002</strain>
    </source>
</reference>
<dbReference type="Pfam" id="PF13649">
    <property type="entry name" value="Methyltransf_25"/>
    <property type="match status" value="1"/>
</dbReference>
<protein>
    <submittedName>
        <fullName evidence="6">S-adenosyl-L-methionine-dependent methyltransferase</fullName>
    </submittedName>
</protein>
<evidence type="ECO:0000256" key="1">
    <source>
        <dbReference type="ARBA" id="ARBA00022603"/>
    </source>
</evidence>
<keyword evidence="3" id="KW-0949">S-adenosyl-L-methionine</keyword>